<dbReference type="PATRIC" id="fig|1227488.3.peg.2460"/>
<dbReference type="Pfam" id="PF13452">
    <property type="entry name" value="FAS1_DH_region"/>
    <property type="match status" value="1"/>
</dbReference>
<evidence type="ECO:0000259" key="2">
    <source>
        <dbReference type="Pfam" id="PF01575"/>
    </source>
</evidence>
<dbReference type="Gene3D" id="3.10.129.10">
    <property type="entry name" value="Hotdog Thioesterase"/>
    <property type="match status" value="2"/>
</dbReference>
<dbReference type="SUPFAM" id="SSF54637">
    <property type="entry name" value="Thioesterase/thiol ester dehydrase-isomerase"/>
    <property type="match status" value="2"/>
</dbReference>
<gene>
    <name evidence="4" type="ORF">C477_12342</name>
</gene>
<dbReference type="GO" id="GO:0019171">
    <property type="term" value="F:(3R)-hydroxyacyl-[acyl-carrier-protein] dehydratase activity"/>
    <property type="evidence" value="ECO:0007669"/>
    <property type="project" value="TreeGrafter"/>
</dbReference>
<dbReference type="CDD" id="cd03441">
    <property type="entry name" value="R_hydratase_like"/>
    <property type="match status" value="1"/>
</dbReference>
<dbReference type="InterPro" id="IPR039569">
    <property type="entry name" value="FAS1-like_DH_region"/>
</dbReference>
<proteinExistence type="predicted"/>
<feature type="compositionally biased region" description="Polar residues" evidence="1">
    <location>
        <begin position="97"/>
        <end position="107"/>
    </location>
</feature>
<evidence type="ECO:0000313" key="5">
    <source>
        <dbReference type="Proteomes" id="UP000011657"/>
    </source>
</evidence>
<feature type="compositionally biased region" description="Basic and acidic residues" evidence="1">
    <location>
        <begin position="78"/>
        <end position="88"/>
    </location>
</feature>
<sequence length="466" mass="50351">MWSAALTFVRPTASARHRKRSSDPLEGPLLSSGRALDPVLHHYDTTRTTDGNATSGTVSSGWRRSTARNTVMRSVTEPSRKWYTDRPTRVGRRSAGTARSNPPTNGSLEVVPVPTKPLPELEAMVGDSRTTVEEFRIERGKVEEFARAITEPDPLFRDEGVARERGYETVPAPLTYARVSRFPRYRPDGLEGYGFDLGFRPEYVLHGEQAYEYERPLFVGDVLTGTTTLTDVYQRDGGRAGSMTFAVYETEYRDENGDLVLTDRATAIETAGAVDSERDDASGDDDATDSDAQADSSGSNSDSDADTDATVDPEPTANGGRVPAAEPVDTVRSIDGVDVGDGGPTVVVDDLERKHFVKYAGASGDFNPIHYDEPYARTAGNESVFGQGMFTAGVASRVVTDWFGLESITAFGVRFQSRVFPGDTIVATGELESVCAEEGVVEVALEATTQHGETLLTGSATASLEE</sequence>
<feature type="compositionally biased region" description="Low complexity" evidence="1">
    <location>
        <begin position="290"/>
        <end position="302"/>
    </location>
</feature>
<keyword evidence="5" id="KW-1185">Reference proteome</keyword>
<accession>M0C493</accession>
<dbReference type="PANTHER" id="PTHR43437:SF3">
    <property type="entry name" value="HYDROXYACYL-THIOESTER DEHYDRATASE TYPE 2, MITOCHONDRIAL"/>
    <property type="match status" value="1"/>
</dbReference>
<dbReference type="Pfam" id="PF01575">
    <property type="entry name" value="MaoC_dehydratas"/>
    <property type="match status" value="1"/>
</dbReference>
<organism evidence="4 5">
    <name type="scientific">Haloterrigena salina JCM 13891</name>
    <dbReference type="NCBI Taxonomy" id="1227488"/>
    <lineage>
        <taxon>Archaea</taxon>
        <taxon>Methanobacteriati</taxon>
        <taxon>Methanobacteriota</taxon>
        <taxon>Stenosarchaea group</taxon>
        <taxon>Halobacteria</taxon>
        <taxon>Halobacteriales</taxon>
        <taxon>Natrialbaceae</taxon>
        <taxon>Haloterrigena</taxon>
    </lineage>
</organism>
<evidence type="ECO:0000256" key="1">
    <source>
        <dbReference type="SAM" id="MobiDB-lite"/>
    </source>
</evidence>
<feature type="domain" description="FAS1-like dehydratase" evidence="3">
    <location>
        <begin position="124"/>
        <end position="262"/>
    </location>
</feature>
<dbReference type="InterPro" id="IPR050965">
    <property type="entry name" value="UPF0336/Enoyl-CoA_hydratase"/>
</dbReference>
<comment type="caution">
    <text evidence="4">The sequence shown here is derived from an EMBL/GenBank/DDBJ whole genome shotgun (WGS) entry which is preliminary data.</text>
</comment>
<feature type="domain" description="MaoC-like" evidence="2">
    <location>
        <begin position="353"/>
        <end position="448"/>
    </location>
</feature>
<dbReference type="AlphaFoldDB" id="M0C493"/>
<feature type="region of interest" description="Disordered" evidence="1">
    <location>
        <begin position="11"/>
        <end position="113"/>
    </location>
</feature>
<feature type="region of interest" description="Disordered" evidence="1">
    <location>
        <begin position="270"/>
        <end position="343"/>
    </location>
</feature>
<name>M0C493_9EURY</name>
<protein>
    <submittedName>
        <fullName evidence="4">MaoC domain-containing protein dehydratase</fullName>
    </submittedName>
</protein>
<dbReference type="STRING" id="1227488.C477_12342"/>
<dbReference type="GO" id="GO:0006633">
    <property type="term" value="P:fatty acid biosynthetic process"/>
    <property type="evidence" value="ECO:0007669"/>
    <property type="project" value="TreeGrafter"/>
</dbReference>
<dbReference type="PANTHER" id="PTHR43437">
    <property type="entry name" value="HYDROXYACYL-THIOESTER DEHYDRATASE TYPE 2, MITOCHONDRIAL-RELATED"/>
    <property type="match status" value="1"/>
</dbReference>
<dbReference type="Proteomes" id="UP000011657">
    <property type="component" value="Unassembled WGS sequence"/>
</dbReference>
<dbReference type="InterPro" id="IPR002539">
    <property type="entry name" value="MaoC-like_dom"/>
</dbReference>
<dbReference type="eggNOG" id="arCOG00774">
    <property type="taxonomic scope" value="Archaea"/>
</dbReference>
<dbReference type="EMBL" id="AOIS01000037">
    <property type="protein sequence ID" value="ELZ17995.1"/>
    <property type="molecule type" value="Genomic_DNA"/>
</dbReference>
<feature type="compositionally biased region" description="Polar residues" evidence="1">
    <location>
        <begin position="48"/>
        <end position="77"/>
    </location>
</feature>
<evidence type="ECO:0000313" key="4">
    <source>
        <dbReference type="EMBL" id="ELZ17995.1"/>
    </source>
</evidence>
<reference evidence="4 5" key="1">
    <citation type="journal article" date="2014" name="PLoS Genet.">
        <title>Phylogenetically driven sequencing of extremely halophilic archaea reveals strategies for static and dynamic osmo-response.</title>
        <authorList>
            <person name="Becker E.A."/>
            <person name="Seitzer P.M."/>
            <person name="Tritt A."/>
            <person name="Larsen D."/>
            <person name="Krusor M."/>
            <person name="Yao A.I."/>
            <person name="Wu D."/>
            <person name="Madern D."/>
            <person name="Eisen J.A."/>
            <person name="Darling A.E."/>
            <person name="Facciotti M.T."/>
        </authorList>
    </citation>
    <scope>NUCLEOTIDE SEQUENCE [LARGE SCALE GENOMIC DNA]</scope>
    <source>
        <strain evidence="4 5">JCM 13891</strain>
    </source>
</reference>
<evidence type="ECO:0000259" key="3">
    <source>
        <dbReference type="Pfam" id="PF13452"/>
    </source>
</evidence>
<dbReference type="InterPro" id="IPR029069">
    <property type="entry name" value="HotDog_dom_sf"/>
</dbReference>